<accession>A0AA48HJJ3</accession>
<gene>
    <name evidence="1" type="ORF">MACH26_31170</name>
</gene>
<evidence type="ECO:0000313" key="1">
    <source>
        <dbReference type="EMBL" id="BDX07596.1"/>
    </source>
</evidence>
<protein>
    <submittedName>
        <fullName evidence="1">Uncharacterized protein</fullName>
    </submittedName>
</protein>
<dbReference type="KEGG" id="pmaw:MACH26_31170"/>
<sequence>MIYRRKPEETVKTFPNSDSALLYITGYAVIVIDGKTAWQSVQTRERSNPLYAISVRSCLYQPVLGQVAVS</sequence>
<dbReference type="EMBL" id="AP027272">
    <property type="protein sequence ID" value="BDX07596.1"/>
    <property type="molecule type" value="Genomic_DNA"/>
</dbReference>
<keyword evidence="2" id="KW-1185">Reference proteome</keyword>
<proteinExistence type="predicted"/>
<reference evidence="1" key="1">
    <citation type="submission" date="2023-01" db="EMBL/GenBank/DDBJ databases">
        <title>Complete genome sequence of Planctobacterium marinum strain Dej080120_11.</title>
        <authorList>
            <person name="Ueki S."/>
            <person name="Maruyama F."/>
        </authorList>
    </citation>
    <scope>NUCLEOTIDE SEQUENCE</scope>
    <source>
        <strain evidence="1">Dej080120_11</strain>
    </source>
</reference>
<dbReference type="AlphaFoldDB" id="A0AA48HJJ3"/>
<name>A0AA48HJJ3_9ALTE</name>
<dbReference type="Proteomes" id="UP001333710">
    <property type="component" value="Chromosome"/>
</dbReference>
<organism evidence="1 2">
    <name type="scientific">Planctobacterium marinum</name>
    <dbReference type="NCBI Taxonomy" id="1631968"/>
    <lineage>
        <taxon>Bacteria</taxon>
        <taxon>Pseudomonadati</taxon>
        <taxon>Pseudomonadota</taxon>
        <taxon>Gammaproteobacteria</taxon>
        <taxon>Alteromonadales</taxon>
        <taxon>Alteromonadaceae</taxon>
        <taxon>Planctobacterium</taxon>
    </lineage>
</organism>
<evidence type="ECO:0000313" key="2">
    <source>
        <dbReference type="Proteomes" id="UP001333710"/>
    </source>
</evidence>